<evidence type="ECO:0000256" key="1">
    <source>
        <dbReference type="SAM" id="Phobius"/>
    </source>
</evidence>
<accession>Q8TS92</accession>
<reference evidence="2 3" key="1">
    <citation type="journal article" date="2002" name="Genome Res.">
        <title>The genome of Methanosarcina acetivorans reveals extensive metabolic and physiological diversity.</title>
        <authorList>
            <person name="Galagan J.E."/>
            <person name="Nusbaum C."/>
            <person name="Roy A."/>
            <person name="Endrizzi M.G."/>
            <person name="Macdonald P."/>
            <person name="FitzHugh W."/>
            <person name="Calvo S."/>
            <person name="Engels R."/>
            <person name="Smirnov S."/>
            <person name="Atnoor D."/>
            <person name="Brown A."/>
            <person name="Allen N."/>
            <person name="Naylor J."/>
            <person name="Stange-Thomann N."/>
            <person name="DeArellano K."/>
            <person name="Johnson R."/>
            <person name="Linton L."/>
            <person name="McEwan P."/>
            <person name="McKernan K."/>
            <person name="Talamas J."/>
            <person name="Tirrell A."/>
            <person name="Ye W."/>
            <person name="Zimmer A."/>
            <person name="Barber R.D."/>
            <person name="Cann I."/>
            <person name="Graham D.E."/>
            <person name="Grahame D.A."/>
            <person name="Guss A."/>
            <person name="Hedderich R."/>
            <person name="Ingram-Smith C."/>
            <person name="Kuettner C.H."/>
            <person name="Krzycki J.A."/>
            <person name="Leigh J.A."/>
            <person name="Li W."/>
            <person name="Liu J."/>
            <person name="Mukhopadhyay B."/>
            <person name="Reeve J.N."/>
            <person name="Smith K."/>
            <person name="Springer T.A."/>
            <person name="Umayam L.A."/>
            <person name="White O."/>
            <person name="White R.H."/>
            <person name="de Macario E.C."/>
            <person name="Ferry J.G."/>
            <person name="Jarrell K.F."/>
            <person name="Jing H."/>
            <person name="Macario A.J.L."/>
            <person name="Paulsen I."/>
            <person name="Pritchett M."/>
            <person name="Sowers K.R."/>
            <person name="Swanson R.V."/>
            <person name="Zinder S.H."/>
            <person name="Lander E."/>
            <person name="Metcalf W.W."/>
            <person name="Birren B."/>
        </authorList>
    </citation>
    <scope>NUCLEOTIDE SEQUENCE [LARGE SCALE GENOMIC DNA]</scope>
    <source>
        <strain evidence="3">ATCC 35395 / DSM 2834 / JCM 12185 / C2A</strain>
    </source>
</reference>
<dbReference type="SUPFAM" id="SSF49464">
    <property type="entry name" value="Carboxypeptidase regulatory domain-like"/>
    <property type="match status" value="1"/>
</dbReference>
<evidence type="ECO:0008006" key="4">
    <source>
        <dbReference type="Google" id="ProtNLM"/>
    </source>
</evidence>
<dbReference type="EnsemblBacteria" id="AAM04345">
    <property type="protein sequence ID" value="AAM04345"/>
    <property type="gene ID" value="MA_0912"/>
</dbReference>
<gene>
    <name evidence="2" type="ordered locus">MA_0912</name>
</gene>
<dbReference type="InterPro" id="IPR008969">
    <property type="entry name" value="CarboxyPept-like_regulatory"/>
</dbReference>
<name>Q8TS92_METAC</name>
<dbReference type="HOGENOM" id="CLU_133606_0_0_2"/>
<dbReference type="KEGG" id="mac:MA_0912"/>
<keyword evidence="1" id="KW-0812">Transmembrane</keyword>
<proteinExistence type="predicted"/>
<keyword evidence="1" id="KW-0472">Membrane</keyword>
<organism evidence="2 3">
    <name type="scientific">Methanosarcina acetivorans (strain ATCC 35395 / DSM 2834 / JCM 12185 / C2A)</name>
    <dbReference type="NCBI Taxonomy" id="188937"/>
    <lineage>
        <taxon>Archaea</taxon>
        <taxon>Methanobacteriati</taxon>
        <taxon>Methanobacteriota</taxon>
        <taxon>Stenosarchaea group</taxon>
        <taxon>Methanomicrobia</taxon>
        <taxon>Methanosarcinales</taxon>
        <taxon>Methanosarcinaceae</taxon>
        <taxon>Methanosarcina</taxon>
    </lineage>
</organism>
<keyword evidence="1" id="KW-1133">Transmembrane helix</keyword>
<dbReference type="InParanoid" id="Q8TS92"/>
<dbReference type="Proteomes" id="UP000002487">
    <property type="component" value="Chromosome"/>
</dbReference>
<evidence type="ECO:0000313" key="2">
    <source>
        <dbReference type="EMBL" id="AAM04345.1"/>
    </source>
</evidence>
<dbReference type="EMBL" id="AE010299">
    <property type="protein sequence ID" value="AAM04345.1"/>
    <property type="molecule type" value="Genomic_DNA"/>
</dbReference>
<protein>
    <recommendedName>
        <fullName evidence="4">Carboxypeptidase regulatory-like domain-containing protein</fullName>
    </recommendedName>
</protein>
<feature type="transmembrane region" description="Helical" evidence="1">
    <location>
        <begin position="13"/>
        <end position="35"/>
    </location>
</feature>
<evidence type="ECO:0000313" key="3">
    <source>
        <dbReference type="Proteomes" id="UP000002487"/>
    </source>
</evidence>
<sequence length="158" mass="16598">MQLLRNDEKAMELPINIVVMLVVGMVALAALITIIPTPTKEMSVFVEGTALGGGSIQQGNSIIVSAAVAENPFAVSALIKVTDNDGNPVRDANVVLSGLGGAASNTTDINGVTVLTTPTNALVRLDPNQNDGTMDLKIIADGFYDYEKKDAIMIIKTR</sequence>
<dbReference type="AlphaFoldDB" id="Q8TS92"/>
<keyword evidence="3" id="KW-1185">Reference proteome</keyword>